<reference evidence="8" key="2">
    <citation type="submission" date="2022-10" db="EMBL/GenBank/DDBJ databases">
        <authorList>
            <person name="Aronson H.S."/>
        </authorList>
    </citation>
    <scope>NUCLEOTIDE SEQUENCE</scope>
    <source>
        <strain evidence="8">RS19-109</strain>
    </source>
</reference>
<feature type="transmembrane region" description="Helical" evidence="6">
    <location>
        <begin position="163"/>
        <end position="182"/>
    </location>
</feature>
<accession>A0A9X4MDR9</accession>
<dbReference type="EMBL" id="JAPHEH010000001">
    <property type="protein sequence ID" value="MDG4475471.1"/>
    <property type="molecule type" value="Genomic_DNA"/>
</dbReference>
<dbReference type="PANTHER" id="PTHR43791:SF36">
    <property type="entry name" value="TRANSPORTER, PUTATIVE (AFU_ORTHOLOGUE AFUA_6G08340)-RELATED"/>
    <property type="match status" value="1"/>
</dbReference>
<dbReference type="InterPro" id="IPR020846">
    <property type="entry name" value="MFS_dom"/>
</dbReference>
<dbReference type="Gene3D" id="1.20.1250.20">
    <property type="entry name" value="MFS general substrate transporter like domains"/>
    <property type="match status" value="2"/>
</dbReference>
<dbReference type="FunFam" id="1.20.1250.20:FF:000018">
    <property type="entry name" value="MFS transporter permease"/>
    <property type="match status" value="1"/>
</dbReference>
<dbReference type="RefSeq" id="WP_307632444.1">
    <property type="nucleotide sequence ID" value="NZ_JAPHEH010000001.1"/>
</dbReference>
<feature type="transmembrane region" description="Helical" evidence="6">
    <location>
        <begin position="356"/>
        <end position="378"/>
    </location>
</feature>
<keyword evidence="4 6" id="KW-1133">Transmembrane helix</keyword>
<dbReference type="CDD" id="cd17319">
    <property type="entry name" value="MFS_ExuT_GudP_like"/>
    <property type="match status" value="1"/>
</dbReference>
<dbReference type="GO" id="GO:0022857">
    <property type="term" value="F:transmembrane transporter activity"/>
    <property type="evidence" value="ECO:0007669"/>
    <property type="project" value="InterPro"/>
</dbReference>
<evidence type="ECO:0000256" key="1">
    <source>
        <dbReference type="ARBA" id="ARBA00004141"/>
    </source>
</evidence>
<dbReference type="GO" id="GO:0016020">
    <property type="term" value="C:membrane"/>
    <property type="evidence" value="ECO:0007669"/>
    <property type="project" value="UniProtKB-SubCell"/>
</dbReference>
<comment type="subcellular location">
    <subcellularLocation>
        <location evidence="1">Membrane</location>
        <topology evidence="1">Multi-pass membrane protein</topology>
    </subcellularLocation>
</comment>
<feature type="domain" description="Major facilitator superfamily (MFS) profile" evidence="7">
    <location>
        <begin position="20"/>
        <end position="447"/>
    </location>
</feature>
<comment type="caution">
    <text evidence="8">The sequence shown here is derived from an EMBL/GenBank/DDBJ whole genome shotgun (WGS) entry which is preliminary data.</text>
</comment>
<gene>
    <name evidence="8" type="ORF">OLX77_04775</name>
</gene>
<feature type="transmembrane region" description="Helical" evidence="6">
    <location>
        <begin position="53"/>
        <end position="70"/>
    </location>
</feature>
<sequence>MADCSPQFEKATFDKVAWRLIPLLFCCYIVAFLDRVNIGFAKLQMAPELGFSDAVYGFGAGIFFIGYFLFEVPSNIILQRVGARLWIARIMITWGIISASFVFVDAIHWGGLAEKFNCTDPEFTFYFLRFLLGASEAGFFPGVILYLTYWFPATRRAGMVARFMTAIAISSVLGSPLSGAILEFLHGAAGWRGWQWLFLLEGIPSVFVGLLVFLLLPDTPERARWLTAKERELVVRRVAEDEALKRELGLRSRFQEPFCDGRVWALCLVYFCGVVCFYAISFWMPTIIQDAGLNKNDYLEIGLLAMIPWGLGAVAMVRWGSHSDYTGERRWHSAAGLFCATLGLLGLMAAGRNVGLGILALSLVTVGLLSWMATFWALPTGFLSGTAAAAGIAWINSVGNLGGQVGPYLLGHIRTATGGADSGAFLALAGFALLGALVTLMLPNIRAR</sequence>
<keyword evidence="2" id="KW-0813">Transport</keyword>
<name>A0A9X4MDR9_9BACT</name>
<feature type="transmembrane region" description="Helical" evidence="6">
    <location>
        <begin position="385"/>
        <end position="403"/>
    </location>
</feature>
<dbReference type="InterPro" id="IPR011701">
    <property type="entry name" value="MFS"/>
</dbReference>
<dbReference type="Pfam" id="PF07690">
    <property type="entry name" value="MFS_1"/>
    <property type="match status" value="1"/>
</dbReference>
<dbReference type="PANTHER" id="PTHR43791">
    <property type="entry name" value="PERMEASE-RELATED"/>
    <property type="match status" value="1"/>
</dbReference>
<feature type="transmembrane region" description="Helical" evidence="6">
    <location>
        <begin position="331"/>
        <end position="350"/>
    </location>
</feature>
<feature type="transmembrane region" description="Helical" evidence="6">
    <location>
        <begin position="423"/>
        <end position="442"/>
    </location>
</feature>
<feature type="transmembrane region" description="Helical" evidence="6">
    <location>
        <begin position="16"/>
        <end position="33"/>
    </location>
</feature>
<feature type="transmembrane region" description="Helical" evidence="6">
    <location>
        <begin position="130"/>
        <end position="151"/>
    </location>
</feature>
<proteinExistence type="predicted"/>
<feature type="transmembrane region" description="Helical" evidence="6">
    <location>
        <begin position="301"/>
        <end position="319"/>
    </location>
</feature>
<keyword evidence="5 6" id="KW-0472">Membrane</keyword>
<dbReference type="Proteomes" id="UP001154240">
    <property type="component" value="Unassembled WGS sequence"/>
</dbReference>
<reference evidence="8" key="1">
    <citation type="journal article" date="2022" name="bioRxiv">
        <title>Thiovibrio frasassiensisgen. nov., sp. nov., an autotrophic, elemental sulfur disproportionating bacterium isolated from sulfidic karst sediment, and proposal of Thiovibrionaceae fam. nov.</title>
        <authorList>
            <person name="Aronson H."/>
            <person name="Thomas C."/>
            <person name="Bhattacharyya M."/>
            <person name="Eckstein S."/>
            <person name="Jensen S."/>
            <person name="Barco R."/>
            <person name="Macalady J."/>
            <person name="Amend J."/>
        </authorList>
    </citation>
    <scope>NUCLEOTIDE SEQUENCE</scope>
    <source>
        <strain evidence="8">RS19-109</strain>
    </source>
</reference>
<dbReference type="InterPro" id="IPR036259">
    <property type="entry name" value="MFS_trans_sf"/>
</dbReference>
<organism evidence="8 9">
    <name type="scientific">Thiovibrio frasassiensis</name>
    <dbReference type="NCBI Taxonomy" id="2984131"/>
    <lineage>
        <taxon>Bacteria</taxon>
        <taxon>Pseudomonadati</taxon>
        <taxon>Thermodesulfobacteriota</taxon>
        <taxon>Desulfobulbia</taxon>
        <taxon>Desulfobulbales</taxon>
        <taxon>Thiovibrionaceae</taxon>
        <taxon>Thiovibrio</taxon>
    </lineage>
</organism>
<evidence type="ECO:0000256" key="2">
    <source>
        <dbReference type="ARBA" id="ARBA00022448"/>
    </source>
</evidence>
<evidence type="ECO:0000313" key="8">
    <source>
        <dbReference type="EMBL" id="MDG4475471.1"/>
    </source>
</evidence>
<evidence type="ECO:0000256" key="6">
    <source>
        <dbReference type="SAM" id="Phobius"/>
    </source>
</evidence>
<evidence type="ECO:0000256" key="4">
    <source>
        <dbReference type="ARBA" id="ARBA00022989"/>
    </source>
</evidence>
<evidence type="ECO:0000256" key="5">
    <source>
        <dbReference type="ARBA" id="ARBA00023136"/>
    </source>
</evidence>
<feature type="transmembrane region" description="Helical" evidence="6">
    <location>
        <begin position="194"/>
        <end position="216"/>
    </location>
</feature>
<evidence type="ECO:0000313" key="9">
    <source>
        <dbReference type="Proteomes" id="UP001154240"/>
    </source>
</evidence>
<feature type="transmembrane region" description="Helical" evidence="6">
    <location>
        <begin position="91"/>
        <end position="110"/>
    </location>
</feature>
<dbReference type="PROSITE" id="PS50850">
    <property type="entry name" value="MFS"/>
    <property type="match status" value="1"/>
</dbReference>
<dbReference type="SUPFAM" id="SSF103473">
    <property type="entry name" value="MFS general substrate transporter"/>
    <property type="match status" value="1"/>
</dbReference>
<keyword evidence="9" id="KW-1185">Reference proteome</keyword>
<evidence type="ECO:0000256" key="3">
    <source>
        <dbReference type="ARBA" id="ARBA00022692"/>
    </source>
</evidence>
<evidence type="ECO:0000259" key="7">
    <source>
        <dbReference type="PROSITE" id="PS50850"/>
    </source>
</evidence>
<keyword evidence="3 6" id="KW-0812">Transmembrane</keyword>
<feature type="transmembrane region" description="Helical" evidence="6">
    <location>
        <begin position="263"/>
        <end position="281"/>
    </location>
</feature>
<dbReference type="AlphaFoldDB" id="A0A9X4MDR9"/>
<protein>
    <submittedName>
        <fullName evidence="8">MFS transporter</fullName>
    </submittedName>
</protein>